<evidence type="ECO:0000313" key="10">
    <source>
        <dbReference type="Proteomes" id="UP000016057"/>
    </source>
</evidence>
<dbReference type="EMBL" id="AMYT01000011">
    <property type="protein sequence ID" value="EKU27731.1"/>
    <property type="molecule type" value="Genomic_DNA"/>
</dbReference>
<protein>
    <submittedName>
        <fullName evidence="9">Integral membrane protein, DUF7</fullName>
    </submittedName>
</protein>
<comment type="subcellular location">
    <subcellularLocation>
        <location evidence="1 7">Cell membrane</location>
        <topology evidence="1 7">Multi-pass membrane protein</topology>
    </subcellularLocation>
</comment>
<evidence type="ECO:0000256" key="5">
    <source>
        <dbReference type="ARBA" id="ARBA00022989"/>
    </source>
</evidence>
<sequence>MQKDWIYIIVGGLLEIFWALTMKLSVGFTQPFWSIITIILLLISFYIFAKGMENLPVGIAYTTYTGIGAIGTLLFGIFILHESVTIPKIGFSLLLFFGILLVKWNSKEE</sequence>
<proteinExistence type="inferred from homology"/>
<feature type="transmembrane region" description="Helical" evidence="8">
    <location>
        <begin position="61"/>
        <end position="80"/>
    </location>
</feature>
<dbReference type="InterPro" id="IPR037185">
    <property type="entry name" value="EmrE-like"/>
</dbReference>
<dbReference type="PANTHER" id="PTHR30561">
    <property type="entry name" value="SMR FAMILY PROTON-DEPENDENT DRUG EFFLUX TRANSPORTER SUGE"/>
    <property type="match status" value="1"/>
</dbReference>
<dbReference type="GO" id="GO:0005886">
    <property type="term" value="C:plasma membrane"/>
    <property type="evidence" value="ECO:0007669"/>
    <property type="project" value="UniProtKB-SubCell"/>
</dbReference>
<dbReference type="GO" id="GO:0022857">
    <property type="term" value="F:transmembrane transporter activity"/>
    <property type="evidence" value="ECO:0007669"/>
    <property type="project" value="InterPro"/>
</dbReference>
<accession>K8ZQ81</accession>
<keyword evidence="10" id="KW-1185">Reference proteome</keyword>
<dbReference type="STRING" id="1234409.C683_0512"/>
<evidence type="ECO:0000256" key="8">
    <source>
        <dbReference type="SAM" id="Phobius"/>
    </source>
</evidence>
<dbReference type="Gene3D" id="1.10.3730.20">
    <property type="match status" value="1"/>
</dbReference>
<comment type="similarity">
    <text evidence="7">Belongs to the drug/metabolite transporter (DMT) superfamily. Small multidrug resistance (SMR) (TC 2.A.7.1) family.</text>
</comment>
<keyword evidence="4 7" id="KW-0812">Transmembrane</keyword>
<keyword evidence="3" id="KW-1003">Cell membrane</keyword>
<keyword evidence="5 8" id="KW-1133">Transmembrane helix</keyword>
<dbReference type="SUPFAM" id="SSF103481">
    <property type="entry name" value="Multidrug resistance efflux transporter EmrE"/>
    <property type="match status" value="1"/>
</dbReference>
<evidence type="ECO:0000256" key="1">
    <source>
        <dbReference type="ARBA" id="ARBA00004651"/>
    </source>
</evidence>
<dbReference type="OrthoDB" id="21828at2"/>
<dbReference type="PANTHER" id="PTHR30561:SF0">
    <property type="entry name" value="GUANIDINIUM EXPORTER"/>
    <property type="match status" value="1"/>
</dbReference>
<dbReference type="InterPro" id="IPR045324">
    <property type="entry name" value="Small_multidrug_res"/>
</dbReference>
<organism evidence="9 10">
    <name type="scientific">Catellicoccus marimammalium M35/04/3</name>
    <dbReference type="NCBI Taxonomy" id="1234409"/>
    <lineage>
        <taxon>Bacteria</taxon>
        <taxon>Bacillati</taxon>
        <taxon>Bacillota</taxon>
        <taxon>Bacilli</taxon>
        <taxon>Lactobacillales</taxon>
        <taxon>Enterococcaceae</taxon>
        <taxon>Catellicoccus</taxon>
    </lineage>
</organism>
<feature type="transmembrane region" description="Helical" evidence="8">
    <location>
        <begin position="5"/>
        <end position="26"/>
    </location>
</feature>
<dbReference type="Pfam" id="PF00893">
    <property type="entry name" value="Multi_Drug_Res"/>
    <property type="match status" value="1"/>
</dbReference>
<dbReference type="FunFam" id="1.10.3730.20:FF:000001">
    <property type="entry name" value="Quaternary ammonium compound resistance transporter SugE"/>
    <property type="match status" value="1"/>
</dbReference>
<evidence type="ECO:0000256" key="2">
    <source>
        <dbReference type="ARBA" id="ARBA00022448"/>
    </source>
</evidence>
<dbReference type="AlphaFoldDB" id="K8ZQ81"/>
<dbReference type="RefSeq" id="WP_009489350.1">
    <property type="nucleotide sequence ID" value="NZ_AMYT01000011.1"/>
</dbReference>
<comment type="caution">
    <text evidence="9">The sequence shown here is derived from an EMBL/GenBank/DDBJ whole genome shotgun (WGS) entry which is preliminary data.</text>
</comment>
<keyword evidence="2" id="KW-0813">Transport</keyword>
<dbReference type="InterPro" id="IPR000390">
    <property type="entry name" value="Small_drug/metabolite_transptr"/>
</dbReference>
<keyword evidence="6 8" id="KW-0472">Membrane</keyword>
<reference evidence="9 10" key="1">
    <citation type="journal article" date="2013" name="Genome Announc.">
        <title>Draft Genome Sequence of Catellicoccus marimammalium, a Novel Species Commonly Found in Gull Feces.</title>
        <authorList>
            <person name="Weigand M.R."/>
            <person name="Ryu H."/>
            <person name="Bozcek L."/>
            <person name="Konstantinidis K.T."/>
            <person name="Santo Domingo J.W."/>
        </authorList>
    </citation>
    <scope>NUCLEOTIDE SEQUENCE [LARGE SCALE GENOMIC DNA]</scope>
    <source>
        <strain evidence="9 10">M35/04/3</strain>
    </source>
</reference>
<evidence type="ECO:0000256" key="4">
    <source>
        <dbReference type="ARBA" id="ARBA00022692"/>
    </source>
</evidence>
<evidence type="ECO:0000256" key="7">
    <source>
        <dbReference type="RuleBase" id="RU003942"/>
    </source>
</evidence>
<feature type="transmembrane region" description="Helical" evidence="8">
    <location>
        <begin position="32"/>
        <end position="49"/>
    </location>
</feature>
<evidence type="ECO:0000256" key="6">
    <source>
        <dbReference type="ARBA" id="ARBA00023136"/>
    </source>
</evidence>
<feature type="transmembrane region" description="Helical" evidence="8">
    <location>
        <begin position="86"/>
        <end position="104"/>
    </location>
</feature>
<dbReference type="Proteomes" id="UP000016057">
    <property type="component" value="Unassembled WGS sequence"/>
</dbReference>
<gene>
    <name evidence="9" type="ORF">C683_0512</name>
</gene>
<evidence type="ECO:0000313" key="9">
    <source>
        <dbReference type="EMBL" id="EKU27731.1"/>
    </source>
</evidence>
<name>K8ZQ81_9ENTE</name>
<evidence type="ECO:0000256" key="3">
    <source>
        <dbReference type="ARBA" id="ARBA00022475"/>
    </source>
</evidence>
<dbReference type="eggNOG" id="COG2076">
    <property type="taxonomic scope" value="Bacteria"/>
</dbReference>